<keyword evidence="1 6" id="KW-0819">tRNA processing</keyword>
<dbReference type="Pfam" id="PF00825">
    <property type="entry name" value="Ribonuclease_P"/>
    <property type="match status" value="1"/>
</dbReference>
<dbReference type="GO" id="GO:0004526">
    <property type="term" value="F:ribonuclease P activity"/>
    <property type="evidence" value="ECO:0007669"/>
    <property type="project" value="UniProtKB-UniRule"/>
</dbReference>
<evidence type="ECO:0000313" key="8">
    <source>
        <dbReference type="EMBL" id="OGD69598.1"/>
    </source>
</evidence>
<dbReference type="GO" id="GO:0030677">
    <property type="term" value="C:ribonuclease P complex"/>
    <property type="evidence" value="ECO:0007669"/>
    <property type="project" value="TreeGrafter"/>
</dbReference>
<dbReference type="Gene3D" id="3.30.230.10">
    <property type="match status" value="1"/>
</dbReference>
<keyword evidence="3 6" id="KW-0255">Endonuclease</keyword>
<dbReference type="SUPFAM" id="SSF54211">
    <property type="entry name" value="Ribosomal protein S5 domain 2-like"/>
    <property type="match status" value="1"/>
</dbReference>
<dbReference type="PANTHER" id="PTHR33992">
    <property type="entry name" value="RIBONUCLEASE P PROTEIN COMPONENT"/>
    <property type="match status" value="1"/>
</dbReference>
<dbReference type="HAMAP" id="MF_00227">
    <property type="entry name" value="RNase_P"/>
    <property type="match status" value="1"/>
</dbReference>
<comment type="caution">
    <text evidence="8">The sequence shown here is derived from an EMBL/GenBank/DDBJ whole genome shotgun (WGS) entry which is preliminary data.</text>
</comment>
<evidence type="ECO:0000256" key="4">
    <source>
        <dbReference type="ARBA" id="ARBA00022801"/>
    </source>
</evidence>
<keyword evidence="4 6" id="KW-0378">Hydrolase</keyword>
<dbReference type="GO" id="GO:0042781">
    <property type="term" value="F:3'-tRNA processing endoribonuclease activity"/>
    <property type="evidence" value="ECO:0007669"/>
    <property type="project" value="TreeGrafter"/>
</dbReference>
<proteinExistence type="inferred from homology"/>
<dbReference type="InterPro" id="IPR014721">
    <property type="entry name" value="Ribsml_uS5_D2-typ_fold_subgr"/>
</dbReference>
<organism evidence="8 9">
    <name type="scientific">Candidatus Campbellbacteria bacterium RIFCSPHIGHO2_01_FULL_34_10</name>
    <dbReference type="NCBI Taxonomy" id="1797577"/>
    <lineage>
        <taxon>Bacteria</taxon>
        <taxon>Candidatus Campbelliibacteriota</taxon>
    </lineage>
</organism>
<evidence type="ECO:0000313" key="9">
    <source>
        <dbReference type="Proteomes" id="UP000186670"/>
    </source>
</evidence>
<evidence type="ECO:0000256" key="3">
    <source>
        <dbReference type="ARBA" id="ARBA00022759"/>
    </source>
</evidence>
<dbReference type="AlphaFoldDB" id="A0A1F5EQA5"/>
<keyword evidence="2 6" id="KW-0540">Nuclease</keyword>
<dbReference type="Proteomes" id="UP000186670">
    <property type="component" value="Unassembled WGS sequence"/>
</dbReference>
<comment type="catalytic activity">
    <reaction evidence="6">
        <text>Endonucleolytic cleavage of RNA, removing 5'-extranucleotides from tRNA precursor.</text>
        <dbReference type="EC" id="3.1.26.5"/>
    </reaction>
</comment>
<evidence type="ECO:0000256" key="5">
    <source>
        <dbReference type="ARBA" id="ARBA00022884"/>
    </source>
</evidence>
<comment type="similarity">
    <text evidence="6">Belongs to the RnpA family.</text>
</comment>
<dbReference type="GO" id="GO:0000049">
    <property type="term" value="F:tRNA binding"/>
    <property type="evidence" value="ECO:0007669"/>
    <property type="project" value="UniProtKB-UniRule"/>
</dbReference>
<sequence length="110" mass="12932">MLNKKNRLTKEEFDIVFKNGASKNSNYFNIKILKTNNSEKKFAFAVSKKIIKGAIKRHFLKRRVYSIIRNSLENITDGVSIIFFLKKEGENINFQETEKDIQNIIKNIFD</sequence>
<comment type="function">
    <text evidence="6">RNaseP catalyzes the removal of the 5'-leader sequence from pre-tRNA to produce the mature 5'-terminus. It can also cleave other RNA substrates such as 4.5S RNA. The protein component plays an auxiliary but essential role in vivo by binding to the 5'-leader sequence and broadening the substrate specificity of the ribozyme.</text>
</comment>
<protein>
    <recommendedName>
        <fullName evidence="6 7">Ribonuclease P protein component</fullName>
        <shortName evidence="6">RNase P protein</shortName>
        <shortName evidence="6">RNaseP protein</shortName>
        <ecNumber evidence="6 7">3.1.26.5</ecNumber>
    </recommendedName>
    <alternativeName>
        <fullName evidence="6">Protein C5</fullName>
    </alternativeName>
</protein>
<dbReference type="EMBL" id="MEZZ01000003">
    <property type="protein sequence ID" value="OGD69598.1"/>
    <property type="molecule type" value="Genomic_DNA"/>
</dbReference>
<comment type="subunit">
    <text evidence="6">Consists of a catalytic RNA component (M1 or rnpB) and a protein subunit.</text>
</comment>
<gene>
    <name evidence="6" type="primary">rnpA</name>
    <name evidence="8" type="ORF">A2811_02090</name>
</gene>
<dbReference type="InterPro" id="IPR000100">
    <property type="entry name" value="RNase_P"/>
</dbReference>
<name>A0A1F5EQA5_9BACT</name>
<dbReference type="PANTHER" id="PTHR33992:SF1">
    <property type="entry name" value="RIBONUCLEASE P PROTEIN COMPONENT"/>
    <property type="match status" value="1"/>
</dbReference>
<evidence type="ECO:0000256" key="2">
    <source>
        <dbReference type="ARBA" id="ARBA00022722"/>
    </source>
</evidence>
<dbReference type="GO" id="GO:0001682">
    <property type="term" value="P:tRNA 5'-leader removal"/>
    <property type="evidence" value="ECO:0007669"/>
    <property type="project" value="UniProtKB-UniRule"/>
</dbReference>
<evidence type="ECO:0000256" key="7">
    <source>
        <dbReference type="NCBIfam" id="TIGR00188"/>
    </source>
</evidence>
<evidence type="ECO:0000256" key="1">
    <source>
        <dbReference type="ARBA" id="ARBA00022694"/>
    </source>
</evidence>
<evidence type="ECO:0000256" key="6">
    <source>
        <dbReference type="HAMAP-Rule" id="MF_00227"/>
    </source>
</evidence>
<reference evidence="8 9" key="1">
    <citation type="journal article" date="2016" name="Nat. Commun.">
        <title>Thousands of microbial genomes shed light on interconnected biogeochemical processes in an aquifer system.</title>
        <authorList>
            <person name="Anantharaman K."/>
            <person name="Brown C.T."/>
            <person name="Hug L.A."/>
            <person name="Sharon I."/>
            <person name="Castelle C.J."/>
            <person name="Probst A.J."/>
            <person name="Thomas B.C."/>
            <person name="Singh A."/>
            <person name="Wilkins M.J."/>
            <person name="Karaoz U."/>
            <person name="Brodie E.L."/>
            <person name="Williams K.H."/>
            <person name="Hubbard S.S."/>
            <person name="Banfield J.F."/>
        </authorList>
    </citation>
    <scope>NUCLEOTIDE SEQUENCE [LARGE SCALE GENOMIC DNA]</scope>
</reference>
<dbReference type="NCBIfam" id="TIGR00188">
    <property type="entry name" value="rnpA"/>
    <property type="match status" value="1"/>
</dbReference>
<dbReference type="EC" id="3.1.26.5" evidence="6 7"/>
<accession>A0A1F5EQA5</accession>
<keyword evidence="5 6" id="KW-0694">RNA-binding</keyword>
<dbReference type="InterPro" id="IPR020568">
    <property type="entry name" value="Ribosomal_Su5_D2-typ_SF"/>
</dbReference>